<sequence>MKKTLLLVFLLFSALQIHAGITVTEKLTDGQSVSYFQNGLIASFSDGKLDTLIDIRKKTVYTVDYESEMLMFGTFDDMREMQKLAAAQIQDITKDDYYKKQHEEIKKLKVKTEPKGKGSYAGYPCEKVLLSLPSLNISTEICYSKQLLDEIAKEVDIAAFLSIVNNAPPFFMSPEEVVENEITVYASKGFSLYEKTRMPDFSGGTKEDVTEVTSVSKGSIPADRFQLPKGLTTVKMKDLMTQIINQQ</sequence>
<reference evidence="2 3" key="1">
    <citation type="submission" date="2019-01" db="EMBL/GenBank/DDBJ databases">
        <title>Geovibrio thiophilus DSM 11263, complete genome.</title>
        <authorList>
            <person name="Spring S."/>
            <person name="Bunk B."/>
            <person name="Sproer C."/>
        </authorList>
    </citation>
    <scope>NUCLEOTIDE SEQUENCE [LARGE SCALE GENOMIC DNA]</scope>
    <source>
        <strain evidence="2 3">DSM 11263</strain>
    </source>
</reference>
<evidence type="ECO:0000256" key="1">
    <source>
        <dbReference type="SAM" id="SignalP"/>
    </source>
</evidence>
<proteinExistence type="predicted"/>
<dbReference type="RefSeq" id="WP_128467242.1">
    <property type="nucleotide sequence ID" value="NZ_CP035108.1"/>
</dbReference>
<dbReference type="AlphaFoldDB" id="A0A3R5Z0E2"/>
<accession>A0A3R5Z0E2</accession>
<feature type="chain" id="PRO_5018721087" description="DUF4412 domain-containing protein" evidence="1">
    <location>
        <begin position="20"/>
        <end position="247"/>
    </location>
</feature>
<keyword evidence="1" id="KW-0732">Signal</keyword>
<dbReference type="KEGG" id="gtl:EP073_11245"/>
<evidence type="ECO:0000313" key="2">
    <source>
        <dbReference type="EMBL" id="QAR33957.1"/>
    </source>
</evidence>
<gene>
    <name evidence="2" type="ORF">EP073_11245</name>
</gene>
<dbReference type="Proteomes" id="UP000287502">
    <property type="component" value="Chromosome"/>
</dbReference>
<keyword evidence="3" id="KW-1185">Reference proteome</keyword>
<evidence type="ECO:0000313" key="3">
    <source>
        <dbReference type="Proteomes" id="UP000287502"/>
    </source>
</evidence>
<organism evidence="2 3">
    <name type="scientific">Geovibrio thiophilus</name>
    <dbReference type="NCBI Taxonomy" id="139438"/>
    <lineage>
        <taxon>Bacteria</taxon>
        <taxon>Pseudomonadati</taxon>
        <taxon>Deferribacterota</taxon>
        <taxon>Deferribacteres</taxon>
        <taxon>Deferribacterales</taxon>
        <taxon>Geovibrionaceae</taxon>
        <taxon>Geovibrio</taxon>
    </lineage>
</organism>
<protein>
    <recommendedName>
        <fullName evidence="4">DUF4412 domain-containing protein</fullName>
    </recommendedName>
</protein>
<feature type="signal peptide" evidence="1">
    <location>
        <begin position="1"/>
        <end position="19"/>
    </location>
</feature>
<evidence type="ECO:0008006" key="4">
    <source>
        <dbReference type="Google" id="ProtNLM"/>
    </source>
</evidence>
<dbReference type="EMBL" id="CP035108">
    <property type="protein sequence ID" value="QAR33957.1"/>
    <property type="molecule type" value="Genomic_DNA"/>
</dbReference>
<name>A0A3R5Z0E2_9BACT</name>